<feature type="compositionally biased region" description="Basic and acidic residues" evidence="1">
    <location>
        <begin position="181"/>
        <end position="190"/>
    </location>
</feature>
<feature type="region of interest" description="Disordered" evidence="1">
    <location>
        <begin position="17"/>
        <end position="133"/>
    </location>
</feature>
<dbReference type="Proteomes" id="UP001221757">
    <property type="component" value="Unassembled WGS sequence"/>
</dbReference>
<proteinExistence type="predicted"/>
<evidence type="ECO:0000313" key="3">
    <source>
        <dbReference type="Proteomes" id="UP001221757"/>
    </source>
</evidence>
<feature type="region of interest" description="Disordered" evidence="1">
    <location>
        <begin position="156"/>
        <end position="219"/>
    </location>
</feature>
<comment type="caution">
    <text evidence="2">The sequence shown here is derived from an EMBL/GenBank/DDBJ whole genome shotgun (WGS) entry which is preliminary data.</text>
</comment>
<keyword evidence="3" id="KW-1185">Reference proteome</keyword>
<reference evidence="2" key="1">
    <citation type="submission" date="2023-03" db="EMBL/GenBank/DDBJ databases">
        <title>Massive genome expansion in bonnet fungi (Mycena s.s.) driven by repeated elements and novel gene families across ecological guilds.</title>
        <authorList>
            <consortium name="Lawrence Berkeley National Laboratory"/>
            <person name="Harder C.B."/>
            <person name="Miyauchi S."/>
            <person name="Viragh M."/>
            <person name="Kuo A."/>
            <person name="Thoen E."/>
            <person name="Andreopoulos B."/>
            <person name="Lu D."/>
            <person name="Skrede I."/>
            <person name="Drula E."/>
            <person name="Henrissat B."/>
            <person name="Morin E."/>
            <person name="Kohler A."/>
            <person name="Barry K."/>
            <person name="LaButti K."/>
            <person name="Morin E."/>
            <person name="Salamov A."/>
            <person name="Lipzen A."/>
            <person name="Mereny Z."/>
            <person name="Hegedus B."/>
            <person name="Baldrian P."/>
            <person name="Stursova M."/>
            <person name="Weitz H."/>
            <person name="Taylor A."/>
            <person name="Grigoriev I.V."/>
            <person name="Nagy L.G."/>
            <person name="Martin F."/>
            <person name="Kauserud H."/>
        </authorList>
    </citation>
    <scope>NUCLEOTIDE SEQUENCE</scope>
    <source>
        <strain evidence="2">CBHHK067</strain>
    </source>
</reference>
<dbReference type="AlphaFoldDB" id="A0AAD7CP65"/>
<name>A0AAD7CP65_MYCRO</name>
<feature type="compositionally biased region" description="Basic residues" evidence="1">
    <location>
        <begin position="45"/>
        <end position="58"/>
    </location>
</feature>
<evidence type="ECO:0000256" key="1">
    <source>
        <dbReference type="SAM" id="MobiDB-lite"/>
    </source>
</evidence>
<sequence length="234" mass="25069">MRGTYMLFHKAAAARISQTNEDVSKNLQQTKNSLNRVTPSPRDRRALRKSPRSRGHKRDARDDRDSPVGFSATRRSLRRRGRSHTRARIDGGIHIRMIPARTAHAEARSGAGLAPPTSRGRPGQTAGHTGLTQGTECVELQEASSTRAIPRGELTQGRIAAPSPGCSACDRVQTQSSTGKDSARSPRESHTSGTHKRCTDSLVGDGSPDNGGFGGFLVSRSPITVTGVIRLGTS</sequence>
<organism evidence="2 3">
    <name type="scientific">Mycena rosella</name>
    <name type="common">Pink bonnet</name>
    <name type="synonym">Agaricus rosellus</name>
    <dbReference type="NCBI Taxonomy" id="1033263"/>
    <lineage>
        <taxon>Eukaryota</taxon>
        <taxon>Fungi</taxon>
        <taxon>Dikarya</taxon>
        <taxon>Basidiomycota</taxon>
        <taxon>Agaricomycotina</taxon>
        <taxon>Agaricomycetes</taxon>
        <taxon>Agaricomycetidae</taxon>
        <taxon>Agaricales</taxon>
        <taxon>Marasmiineae</taxon>
        <taxon>Mycenaceae</taxon>
        <taxon>Mycena</taxon>
    </lineage>
</organism>
<feature type="compositionally biased region" description="Basic residues" evidence="1">
    <location>
        <begin position="75"/>
        <end position="86"/>
    </location>
</feature>
<protein>
    <submittedName>
        <fullName evidence="2">Uncharacterized protein</fullName>
    </submittedName>
</protein>
<feature type="compositionally biased region" description="Polar residues" evidence="1">
    <location>
        <begin position="17"/>
        <end position="38"/>
    </location>
</feature>
<dbReference type="EMBL" id="JARKIE010000305">
    <property type="protein sequence ID" value="KAJ7655908.1"/>
    <property type="molecule type" value="Genomic_DNA"/>
</dbReference>
<gene>
    <name evidence="2" type="ORF">B0H17DRAFT_1146301</name>
</gene>
<evidence type="ECO:0000313" key="2">
    <source>
        <dbReference type="EMBL" id="KAJ7655908.1"/>
    </source>
</evidence>
<accession>A0AAD7CP65</accession>